<keyword evidence="3" id="KW-1185">Reference proteome</keyword>
<dbReference type="EMBL" id="JAHCDA010000002">
    <property type="protein sequence ID" value="MBS7811453.1"/>
    <property type="molecule type" value="Genomic_DNA"/>
</dbReference>
<accession>A0ABS5QD99</accession>
<comment type="caution">
    <text evidence="2">The sequence shown here is derived from an EMBL/GenBank/DDBJ whole genome shotgun (WGS) entry which is preliminary data.</text>
</comment>
<keyword evidence="2" id="KW-0012">Acyltransferase</keyword>
<name>A0ABS5QD99_9PROT</name>
<organism evidence="2 3">
    <name type="scientific">Roseococcus pinisoli</name>
    <dbReference type="NCBI Taxonomy" id="2835040"/>
    <lineage>
        <taxon>Bacteria</taxon>
        <taxon>Pseudomonadati</taxon>
        <taxon>Pseudomonadota</taxon>
        <taxon>Alphaproteobacteria</taxon>
        <taxon>Acetobacterales</taxon>
        <taxon>Roseomonadaceae</taxon>
        <taxon>Roseococcus</taxon>
    </lineage>
</organism>
<sequence>MKRPVAITGVGLASSQGEGRSAHAALLKGAAPVLDEVRFAPYPVHPLAPLPFDTTIPRREMRQMETWQRLGVYAAGLALDDAGLRDRVAEVDLIVAAGGGERDTALDEQILAVRPDEAGRHRMLMDGLRPTLFLAQLSNLLAGSISIVHNVAGSSRTLLGEEIAGAEAIRVQAARIAAGTSELGLVGGAFAGERFDQLLLYAFGGALQAGPWQPLPGRPGMVFGSAAAFLTLEPATTAASPLAVLSHIATDQGPAAGRPDRLAALFAGLPERSPGCLTISTACGAPGPTRDELAALGTTPDLFTADLVGHAVEAAFPMGLALGALAIAAGAPQVLVTGTGQWRGEAVALLEKPA</sequence>
<dbReference type="Pfam" id="PF00109">
    <property type="entry name" value="ketoacyl-synt"/>
    <property type="match status" value="1"/>
</dbReference>
<evidence type="ECO:0000313" key="3">
    <source>
        <dbReference type="Proteomes" id="UP000766336"/>
    </source>
</evidence>
<dbReference type="RefSeq" id="WP_213670131.1">
    <property type="nucleotide sequence ID" value="NZ_JAHCDA010000002.1"/>
</dbReference>
<dbReference type="InterPro" id="IPR016039">
    <property type="entry name" value="Thiolase-like"/>
</dbReference>
<dbReference type="Gene3D" id="3.40.47.10">
    <property type="match status" value="1"/>
</dbReference>
<dbReference type="SUPFAM" id="SSF53901">
    <property type="entry name" value="Thiolase-like"/>
    <property type="match status" value="1"/>
</dbReference>
<reference evidence="2 3" key="1">
    <citation type="submission" date="2021-05" db="EMBL/GenBank/DDBJ databases">
        <title>Roseococcus sp. XZZS9, whole genome shotgun sequencing project.</title>
        <authorList>
            <person name="Zhao G."/>
            <person name="Shen L."/>
        </authorList>
    </citation>
    <scope>NUCLEOTIDE SEQUENCE [LARGE SCALE GENOMIC DNA]</scope>
    <source>
        <strain evidence="2 3">XZZS9</strain>
    </source>
</reference>
<feature type="domain" description="Beta-ketoacyl synthase-like N-terminal" evidence="1">
    <location>
        <begin position="3"/>
        <end position="237"/>
    </location>
</feature>
<proteinExistence type="predicted"/>
<gene>
    <name evidence="2" type="ORF">KHU32_10925</name>
</gene>
<keyword evidence="2" id="KW-0808">Transferase</keyword>
<evidence type="ECO:0000313" key="2">
    <source>
        <dbReference type="EMBL" id="MBS7811453.1"/>
    </source>
</evidence>
<dbReference type="NCBIfam" id="NF005084">
    <property type="entry name" value="PRK06519.1"/>
    <property type="match status" value="1"/>
</dbReference>
<dbReference type="EC" id="2.3.1.179" evidence="2"/>
<evidence type="ECO:0000259" key="1">
    <source>
        <dbReference type="Pfam" id="PF00109"/>
    </source>
</evidence>
<dbReference type="GO" id="GO:0004315">
    <property type="term" value="F:3-oxoacyl-[acyl-carrier-protein] synthase activity"/>
    <property type="evidence" value="ECO:0007669"/>
    <property type="project" value="UniProtKB-EC"/>
</dbReference>
<protein>
    <submittedName>
        <fullName evidence="2">Beta-ketoacyl-ACP synthase</fullName>
        <ecNumber evidence="2">2.3.1.179</ecNumber>
    </submittedName>
</protein>
<dbReference type="InterPro" id="IPR014030">
    <property type="entry name" value="Ketoacyl_synth_N"/>
</dbReference>
<dbReference type="Proteomes" id="UP000766336">
    <property type="component" value="Unassembled WGS sequence"/>
</dbReference>